<dbReference type="EMBL" id="ML178820">
    <property type="protein sequence ID" value="TFL03357.1"/>
    <property type="molecule type" value="Genomic_DNA"/>
</dbReference>
<accession>A0A5C3QP50</accession>
<evidence type="ECO:0000313" key="1">
    <source>
        <dbReference type="EMBL" id="TFL03357.1"/>
    </source>
</evidence>
<evidence type="ECO:0000313" key="2">
    <source>
        <dbReference type="Proteomes" id="UP000305067"/>
    </source>
</evidence>
<dbReference type="Proteomes" id="UP000305067">
    <property type="component" value="Unassembled WGS sequence"/>
</dbReference>
<dbReference type="InterPro" id="IPR032675">
    <property type="entry name" value="LRR_dom_sf"/>
</dbReference>
<dbReference type="PANTHER" id="PTHR38926">
    <property type="entry name" value="F-BOX DOMAIN CONTAINING PROTEIN, EXPRESSED"/>
    <property type="match status" value="1"/>
</dbReference>
<name>A0A5C3QP50_9AGAR</name>
<reference evidence="1 2" key="1">
    <citation type="journal article" date="2019" name="Nat. Ecol. Evol.">
        <title>Megaphylogeny resolves global patterns of mushroom evolution.</title>
        <authorList>
            <person name="Varga T."/>
            <person name="Krizsan K."/>
            <person name="Foldi C."/>
            <person name="Dima B."/>
            <person name="Sanchez-Garcia M."/>
            <person name="Sanchez-Ramirez S."/>
            <person name="Szollosi G.J."/>
            <person name="Szarkandi J.G."/>
            <person name="Papp V."/>
            <person name="Albert L."/>
            <person name="Andreopoulos W."/>
            <person name="Angelini C."/>
            <person name="Antonin V."/>
            <person name="Barry K.W."/>
            <person name="Bougher N.L."/>
            <person name="Buchanan P."/>
            <person name="Buyck B."/>
            <person name="Bense V."/>
            <person name="Catcheside P."/>
            <person name="Chovatia M."/>
            <person name="Cooper J."/>
            <person name="Damon W."/>
            <person name="Desjardin D."/>
            <person name="Finy P."/>
            <person name="Geml J."/>
            <person name="Haridas S."/>
            <person name="Hughes K."/>
            <person name="Justo A."/>
            <person name="Karasinski D."/>
            <person name="Kautmanova I."/>
            <person name="Kiss B."/>
            <person name="Kocsube S."/>
            <person name="Kotiranta H."/>
            <person name="LaButti K.M."/>
            <person name="Lechner B.E."/>
            <person name="Liimatainen K."/>
            <person name="Lipzen A."/>
            <person name="Lukacs Z."/>
            <person name="Mihaltcheva S."/>
            <person name="Morgado L.N."/>
            <person name="Niskanen T."/>
            <person name="Noordeloos M.E."/>
            <person name="Ohm R.A."/>
            <person name="Ortiz-Santana B."/>
            <person name="Ovrebo C."/>
            <person name="Racz N."/>
            <person name="Riley R."/>
            <person name="Savchenko A."/>
            <person name="Shiryaev A."/>
            <person name="Soop K."/>
            <person name="Spirin V."/>
            <person name="Szebenyi C."/>
            <person name="Tomsovsky M."/>
            <person name="Tulloss R.E."/>
            <person name="Uehling J."/>
            <person name="Grigoriev I.V."/>
            <person name="Vagvolgyi C."/>
            <person name="Papp T."/>
            <person name="Martin F.M."/>
            <person name="Miettinen O."/>
            <person name="Hibbett D.S."/>
            <person name="Nagy L.G."/>
        </authorList>
    </citation>
    <scope>NUCLEOTIDE SEQUENCE [LARGE SCALE GENOMIC DNA]</scope>
    <source>
        <strain evidence="1 2">CBS 309.79</strain>
    </source>
</reference>
<keyword evidence="2" id="KW-1185">Reference proteome</keyword>
<dbReference type="PANTHER" id="PTHR38926:SF72">
    <property type="entry name" value="IM:7136021-RELATED"/>
    <property type="match status" value="1"/>
</dbReference>
<dbReference type="AlphaFoldDB" id="A0A5C3QP50"/>
<protein>
    <submittedName>
        <fullName evidence="1">Uncharacterized protein</fullName>
    </submittedName>
</protein>
<proteinExistence type="predicted"/>
<gene>
    <name evidence="1" type="ORF">BDV98DRAFT_602812</name>
</gene>
<sequence length="556" mass="62244">METIPPELWSRIFWFATDHRASSYDTRQSPWLPSQVCPKWRDISLSSPVLWSTIVISRATIYRDKAHQHISALERCISTLLTRSRKHPLRIQLALGRMEHYLVELARILIKLLWPHSARWHSFSLDQYGDRGGWAKVWMEGSMHLKRLPILDTLSLSLFPFCMCSADTKAIGAVYSLFRNCPMLTSLSIRGFPNYEAVNGMALRHPPWENMRKVAIFAFEPPPNVFNHIPGILSRLKNVTLLRLITDTLPTRVVASHSVQLSFPNLIGFDLDAPNLTTPLADFVAPSLEALRLAGSFIVHDLTGFVVRSQCRIQHLYIEELSDDDFADILPELPALRVLSIEQASFGACTQIVQQLGQTRTLIDEGGDRSKPLCPELAALSLSLAHRETVSPGDEDSLAPYLVLPEAIANLLEVRWPRHRESATGTKACRPSPTPLLNFVTSGVDVRRVAGGDSVLERIRKAAEGTKKASKEIDERGDGEDVAESGEIQWWVNVDIAFDRDSDWGGVDTALWPDLWWEPFKPELPPDSAISRLAKLAAEDDVGSSTALDFMPKILA</sequence>
<dbReference type="OrthoDB" id="2911131at2759"/>
<dbReference type="SUPFAM" id="SSF52047">
    <property type="entry name" value="RNI-like"/>
    <property type="match status" value="1"/>
</dbReference>
<organism evidence="1 2">
    <name type="scientific">Pterulicium gracile</name>
    <dbReference type="NCBI Taxonomy" id="1884261"/>
    <lineage>
        <taxon>Eukaryota</taxon>
        <taxon>Fungi</taxon>
        <taxon>Dikarya</taxon>
        <taxon>Basidiomycota</taxon>
        <taxon>Agaricomycotina</taxon>
        <taxon>Agaricomycetes</taxon>
        <taxon>Agaricomycetidae</taxon>
        <taxon>Agaricales</taxon>
        <taxon>Pleurotineae</taxon>
        <taxon>Pterulaceae</taxon>
        <taxon>Pterulicium</taxon>
    </lineage>
</organism>
<dbReference type="Gene3D" id="3.80.10.10">
    <property type="entry name" value="Ribonuclease Inhibitor"/>
    <property type="match status" value="1"/>
</dbReference>